<accession>A0A543J1X5</accession>
<feature type="domain" description="DUF4350" evidence="1">
    <location>
        <begin position="55"/>
        <end position="222"/>
    </location>
</feature>
<dbReference type="Pfam" id="PF14258">
    <property type="entry name" value="DUF4350"/>
    <property type="match status" value="1"/>
</dbReference>
<proteinExistence type="predicted"/>
<dbReference type="Proteomes" id="UP000319213">
    <property type="component" value="Unassembled WGS sequence"/>
</dbReference>
<comment type="caution">
    <text evidence="2">The sequence shown here is derived from an EMBL/GenBank/DDBJ whole genome shotgun (WGS) entry which is preliminary data.</text>
</comment>
<sequence length="398" mass="42503">MTAPAPTSVSPTARDLWRRGRGVLLVALLVLLVAAATAVFVRNDEIPERRYLDPSDTSLSGTAALAELLRDEGVRVVRVTSVDEAVRLATPRSQLLLTARRAISGEADARRIAALPSDLLIVGRPYELGILAPAARPGEWADPRSREPGCTLPEARRAGSAYLGGVTYRAPRNAAGCYPSQEGPTLVRYWDGRRTITLVGDADFMTNLRLGEDGNAALAMNLAGRQPLLIWLTDPVEDDPGYDVATTRPRSLLDLVPEGVRWAAVQLGVAVLLTALWQARRLGPVVAERLPVVVRASETVEGRGRLYRARRARDRAAAALRAGCLDRVTPRLGLPPGAGPDEIISSLAARTGEDPAELRTLLYGPTPADDAALVALAARLEDVEALLRHGPPAASPAP</sequence>
<dbReference type="RefSeq" id="WP_142260654.1">
    <property type="nucleotide sequence ID" value="NZ_BMPV01000005.1"/>
</dbReference>
<reference evidence="2 3" key="1">
    <citation type="submission" date="2019-06" db="EMBL/GenBank/DDBJ databases">
        <title>Sequencing the genomes of 1000 actinobacteria strains.</title>
        <authorList>
            <person name="Klenk H.-P."/>
        </authorList>
    </citation>
    <scope>NUCLEOTIDE SEQUENCE [LARGE SCALE GENOMIC DNA]</scope>
    <source>
        <strain evidence="2 3">DSM 43186</strain>
    </source>
</reference>
<gene>
    <name evidence="2" type="ORF">FHX40_3577</name>
</gene>
<evidence type="ECO:0000259" key="1">
    <source>
        <dbReference type="Pfam" id="PF14258"/>
    </source>
</evidence>
<dbReference type="AlphaFoldDB" id="A0A543J1X5"/>
<keyword evidence="3" id="KW-1185">Reference proteome</keyword>
<dbReference type="InterPro" id="IPR025646">
    <property type="entry name" value="DUF4350"/>
</dbReference>
<dbReference type="OrthoDB" id="5241668at2"/>
<organism evidence="2 3">
    <name type="scientific">Thermopolyspora flexuosa</name>
    <dbReference type="NCBI Taxonomy" id="103836"/>
    <lineage>
        <taxon>Bacteria</taxon>
        <taxon>Bacillati</taxon>
        <taxon>Actinomycetota</taxon>
        <taxon>Actinomycetes</taxon>
        <taxon>Streptosporangiales</taxon>
        <taxon>Streptosporangiaceae</taxon>
        <taxon>Thermopolyspora</taxon>
    </lineage>
</organism>
<dbReference type="EMBL" id="VFPQ01000001">
    <property type="protein sequence ID" value="TQM76827.1"/>
    <property type="molecule type" value="Genomic_DNA"/>
</dbReference>
<evidence type="ECO:0000313" key="3">
    <source>
        <dbReference type="Proteomes" id="UP000319213"/>
    </source>
</evidence>
<protein>
    <recommendedName>
        <fullName evidence="1">DUF4350 domain-containing protein</fullName>
    </recommendedName>
</protein>
<name>A0A543J1X5_9ACTN</name>
<evidence type="ECO:0000313" key="2">
    <source>
        <dbReference type="EMBL" id="TQM76827.1"/>
    </source>
</evidence>